<dbReference type="SMART" id="SM00184">
    <property type="entry name" value="RING"/>
    <property type="match status" value="1"/>
</dbReference>
<evidence type="ECO:0000256" key="1">
    <source>
        <dbReference type="PROSITE-ProRule" id="PRU00175"/>
    </source>
</evidence>
<gene>
    <name evidence="5" type="ORF">METBIDRAFT_41364</name>
</gene>
<protein>
    <recommendedName>
        <fullName evidence="4">RING-type domain-containing protein</fullName>
    </recommendedName>
</protein>
<evidence type="ECO:0000259" key="4">
    <source>
        <dbReference type="PROSITE" id="PS50089"/>
    </source>
</evidence>
<dbReference type="GeneID" id="30030363"/>
<evidence type="ECO:0000313" key="6">
    <source>
        <dbReference type="Proteomes" id="UP000092555"/>
    </source>
</evidence>
<dbReference type="GO" id="GO:0008270">
    <property type="term" value="F:zinc ion binding"/>
    <property type="evidence" value="ECO:0007669"/>
    <property type="project" value="UniProtKB-KW"/>
</dbReference>
<keyword evidence="6" id="KW-1185">Reference proteome</keyword>
<dbReference type="InterPro" id="IPR013083">
    <property type="entry name" value="Znf_RING/FYVE/PHD"/>
</dbReference>
<dbReference type="PROSITE" id="PS50089">
    <property type="entry name" value="ZF_RING_2"/>
    <property type="match status" value="1"/>
</dbReference>
<keyword evidence="1" id="KW-0479">Metal-binding</keyword>
<dbReference type="Proteomes" id="UP000092555">
    <property type="component" value="Unassembled WGS sequence"/>
</dbReference>
<feature type="domain" description="RING-type" evidence="4">
    <location>
        <begin position="238"/>
        <end position="280"/>
    </location>
</feature>
<dbReference type="SUPFAM" id="SSF57850">
    <property type="entry name" value="RING/U-box"/>
    <property type="match status" value="1"/>
</dbReference>
<keyword evidence="3" id="KW-0472">Membrane</keyword>
<accession>A0A1A0HAW9</accession>
<evidence type="ECO:0000256" key="2">
    <source>
        <dbReference type="SAM" id="MobiDB-lite"/>
    </source>
</evidence>
<dbReference type="STRING" id="869754.A0A1A0HAW9"/>
<dbReference type="GO" id="GO:0005737">
    <property type="term" value="C:cytoplasm"/>
    <property type="evidence" value="ECO:0007669"/>
    <property type="project" value="TreeGrafter"/>
</dbReference>
<feature type="region of interest" description="Disordered" evidence="2">
    <location>
        <begin position="439"/>
        <end position="515"/>
    </location>
</feature>
<feature type="compositionally biased region" description="Low complexity" evidence="2">
    <location>
        <begin position="325"/>
        <end position="343"/>
    </location>
</feature>
<name>A0A1A0HAW9_9ASCO</name>
<dbReference type="PANTHER" id="PTHR22765:SF416">
    <property type="entry name" value="E3 UBIQUITIN-PROTEIN LIGASE GODZILLA"/>
    <property type="match status" value="1"/>
</dbReference>
<dbReference type="AlphaFoldDB" id="A0A1A0HAW9"/>
<dbReference type="InterPro" id="IPR051826">
    <property type="entry name" value="E3_ubiquitin-ligase_domain"/>
</dbReference>
<evidence type="ECO:0000313" key="5">
    <source>
        <dbReference type="EMBL" id="OBA21269.1"/>
    </source>
</evidence>
<dbReference type="PANTHER" id="PTHR22765">
    <property type="entry name" value="RING FINGER AND PROTEASE ASSOCIATED DOMAIN-CONTAINING"/>
    <property type="match status" value="1"/>
</dbReference>
<dbReference type="OrthoDB" id="8062037at2759"/>
<dbReference type="Pfam" id="PF13639">
    <property type="entry name" value="zf-RING_2"/>
    <property type="match status" value="1"/>
</dbReference>
<dbReference type="GO" id="GO:0006511">
    <property type="term" value="P:ubiquitin-dependent protein catabolic process"/>
    <property type="evidence" value="ECO:0007669"/>
    <property type="project" value="TreeGrafter"/>
</dbReference>
<dbReference type="GO" id="GO:0061630">
    <property type="term" value="F:ubiquitin protein ligase activity"/>
    <property type="evidence" value="ECO:0007669"/>
    <property type="project" value="TreeGrafter"/>
</dbReference>
<dbReference type="RefSeq" id="XP_018711779.1">
    <property type="nucleotide sequence ID" value="XM_018857387.1"/>
</dbReference>
<keyword evidence="3" id="KW-1133">Transmembrane helix</keyword>
<organism evidence="5 6">
    <name type="scientific">Metschnikowia bicuspidata var. bicuspidata NRRL YB-4993</name>
    <dbReference type="NCBI Taxonomy" id="869754"/>
    <lineage>
        <taxon>Eukaryota</taxon>
        <taxon>Fungi</taxon>
        <taxon>Dikarya</taxon>
        <taxon>Ascomycota</taxon>
        <taxon>Saccharomycotina</taxon>
        <taxon>Pichiomycetes</taxon>
        <taxon>Metschnikowiaceae</taxon>
        <taxon>Metschnikowia</taxon>
    </lineage>
</organism>
<keyword evidence="1" id="KW-0863">Zinc-finger</keyword>
<feature type="transmembrane region" description="Helical" evidence="3">
    <location>
        <begin position="44"/>
        <end position="66"/>
    </location>
</feature>
<keyword evidence="1" id="KW-0862">Zinc</keyword>
<reference evidence="5 6" key="1">
    <citation type="submission" date="2016-05" db="EMBL/GenBank/DDBJ databases">
        <title>Comparative genomics of biotechnologically important yeasts.</title>
        <authorList>
            <consortium name="DOE Joint Genome Institute"/>
            <person name="Riley R."/>
            <person name="Haridas S."/>
            <person name="Wolfe K.H."/>
            <person name="Lopes M.R."/>
            <person name="Hittinger C.T."/>
            <person name="Goker M."/>
            <person name="Salamov A."/>
            <person name="Wisecaver J."/>
            <person name="Long T.M."/>
            <person name="Aerts A.L."/>
            <person name="Barry K."/>
            <person name="Choi C."/>
            <person name="Clum A."/>
            <person name="Coughlan A.Y."/>
            <person name="Deshpande S."/>
            <person name="Douglass A.P."/>
            <person name="Hanson S.J."/>
            <person name="Klenk H.-P."/>
            <person name="LaButti K."/>
            <person name="Lapidus A."/>
            <person name="Lindquist E."/>
            <person name="Lipzen A."/>
            <person name="Meier-kolthoff J.P."/>
            <person name="Ohm R.A."/>
            <person name="Otillar R.P."/>
            <person name="Pangilinan J."/>
            <person name="Peng Y."/>
            <person name="Rokas A."/>
            <person name="Rosa C.A."/>
            <person name="Scheuner C."/>
            <person name="Sibirny A.A."/>
            <person name="Slot J.C."/>
            <person name="Stielow J.B."/>
            <person name="Sun H."/>
            <person name="Kurtzman C.P."/>
            <person name="Blackwell M."/>
            <person name="Grigoriev I.V."/>
            <person name="Jeffries T.W."/>
        </authorList>
    </citation>
    <scope>NUCLEOTIDE SEQUENCE [LARGE SCALE GENOMIC DNA]</scope>
    <source>
        <strain evidence="5 6">NRRL YB-4993</strain>
    </source>
</reference>
<dbReference type="InterPro" id="IPR001841">
    <property type="entry name" value="Znf_RING"/>
</dbReference>
<dbReference type="Gene3D" id="3.30.40.10">
    <property type="entry name" value="Zinc/RING finger domain, C3HC4 (zinc finger)"/>
    <property type="match status" value="1"/>
</dbReference>
<proteinExistence type="predicted"/>
<comment type="caution">
    <text evidence="5">The sequence shown here is derived from an EMBL/GenBank/DDBJ whole genome shotgun (WGS) entry which is preliminary data.</text>
</comment>
<dbReference type="EMBL" id="LXTC01000003">
    <property type="protein sequence ID" value="OBA21269.1"/>
    <property type="molecule type" value="Genomic_DNA"/>
</dbReference>
<keyword evidence="3" id="KW-0812">Transmembrane</keyword>
<evidence type="ECO:0000256" key="3">
    <source>
        <dbReference type="SAM" id="Phobius"/>
    </source>
</evidence>
<sequence>MSSVSSATSSVSSAATSSSSATDVSSTTSGATFVGNMPSTVLFFLAMAVGVSIALVFTFFTARYFIRGKYGLHLHSSTSRGVMFLPRAGSPHVLVPYTDREIQQHLEYLRNHHLLRDDFLERRILSSRGRRRRRRRGRFAKMKKLTPEEVQELFPKCIYADWLGTGDDATSVSSPDFTEASSAMPAAAKAVSITEEEDAGPDPVVVELAPPAPHELDSSSLNALLKGKTELHFDSGSCSICLEVYELDDVVRGLICGHVYHADCVDPWLTRRRACCPICKRDYYKEEGATTGTGPATIEEEGLSGTGEAGPGEDNANGGDHAHAQPQNTQPQNTQNTQPQNTQNDDDTNPLRDLDLDVIRTDPNIQALFNELVPLSERVRVLLDEFPELDMEARAKRVAKKRYGNVFKVFFWKLMGISKRDLYNWAVIKIYQEERASLDTANTNSDRPQDGPRPPTTGVQAPGPGAGAEGSTPELASGDAVEMRELRPQDASSTHENREALEDAAARRESVEDRV</sequence>
<dbReference type="CDD" id="cd16473">
    <property type="entry name" value="RING-H2_RNF103"/>
    <property type="match status" value="1"/>
</dbReference>
<feature type="compositionally biased region" description="Basic and acidic residues" evidence="2">
    <location>
        <begin position="481"/>
        <end position="515"/>
    </location>
</feature>
<feature type="region of interest" description="Disordered" evidence="2">
    <location>
        <begin position="287"/>
        <end position="353"/>
    </location>
</feature>